<comment type="caution">
    <text evidence="2">The sequence shown here is derived from an EMBL/GenBank/DDBJ whole genome shotgun (WGS) entry which is preliminary data.</text>
</comment>
<proteinExistence type="predicted"/>
<sequence length="120" mass="13148">MWWPTMAMTTLKIETLEKKVLTMYPGRFALNWSSKMGINCKSLVNSHGEAKQAFGESSSDSNEVEFSGGGGQDEPSTLEGTGGNLLLRVYLQRKEKDTELDQANGGQSLGEATKDNIENQ</sequence>
<evidence type="ECO:0000313" key="2">
    <source>
        <dbReference type="EMBL" id="KAK9175111.1"/>
    </source>
</evidence>
<dbReference type="AlphaFoldDB" id="A0AAP0LHD0"/>
<gene>
    <name evidence="2" type="ORF">WN944_027117</name>
</gene>
<accession>A0AAP0LHD0</accession>
<reference evidence="2 3" key="1">
    <citation type="submission" date="2024-05" db="EMBL/GenBank/DDBJ databases">
        <title>Haplotype-resolved chromosome-level genome assembly of Huyou (Citrus changshanensis).</title>
        <authorList>
            <person name="Miao C."/>
            <person name="Chen W."/>
            <person name="Wu Y."/>
            <person name="Wang L."/>
            <person name="Zhao S."/>
            <person name="Grierson D."/>
            <person name="Xu C."/>
            <person name="Chen K."/>
        </authorList>
    </citation>
    <scope>NUCLEOTIDE SEQUENCE [LARGE SCALE GENOMIC DNA]</scope>
    <source>
        <strain evidence="2">01-14</strain>
        <tissue evidence="2">Leaf</tissue>
    </source>
</reference>
<protein>
    <submittedName>
        <fullName evidence="2">Uncharacterized protein</fullName>
    </submittedName>
</protein>
<feature type="region of interest" description="Disordered" evidence="1">
    <location>
        <begin position="97"/>
        <end position="120"/>
    </location>
</feature>
<name>A0AAP0LHD0_9ROSI</name>
<keyword evidence="3" id="KW-1185">Reference proteome</keyword>
<evidence type="ECO:0000313" key="3">
    <source>
        <dbReference type="Proteomes" id="UP001428341"/>
    </source>
</evidence>
<evidence type="ECO:0000256" key="1">
    <source>
        <dbReference type="SAM" id="MobiDB-lite"/>
    </source>
</evidence>
<organism evidence="2 3">
    <name type="scientific">Citrus x changshan-huyou</name>
    <dbReference type="NCBI Taxonomy" id="2935761"/>
    <lineage>
        <taxon>Eukaryota</taxon>
        <taxon>Viridiplantae</taxon>
        <taxon>Streptophyta</taxon>
        <taxon>Embryophyta</taxon>
        <taxon>Tracheophyta</taxon>
        <taxon>Spermatophyta</taxon>
        <taxon>Magnoliopsida</taxon>
        <taxon>eudicotyledons</taxon>
        <taxon>Gunneridae</taxon>
        <taxon>Pentapetalae</taxon>
        <taxon>rosids</taxon>
        <taxon>malvids</taxon>
        <taxon>Sapindales</taxon>
        <taxon>Rutaceae</taxon>
        <taxon>Aurantioideae</taxon>
        <taxon>Citrus</taxon>
    </lineage>
</organism>
<dbReference type="EMBL" id="JBCGBO010000025">
    <property type="protein sequence ID" value="KAK9175111.1"/>
    <property type="molecule type" value="Genomic_DNA"/>
</dbReference>
<dbReference type="Proteomes" id="UP001428341">
    <property type="component" value="Unassembled WGS sequence"/>
</dbReference>
<feature type="region of interest" description="Disordered" evidence="1">
    <location>
        <begin position="49"/>
        <end position="83"/>
    </location>
</feature>